<accession>A0A1Y2E035</accession>
<feature type="compositionally biased region" description="Low complexity" evidence="1">
    <location>
        <begin position="240"/>
        <end position="259"/>
    </location>
</feature>
<sequence length="279" mass="32603">MSQFKNSSISVHKNKSNYDAKQKKFKNSLANLQSFISNEKNEDTSVSQRKISKAQTYRLLNCIKVLEYLKDYEIQPCNERICRALKQYGKSKENICKLWEQVLSFVNNKKEAINSILVKNIWLQMNNCNTNTNNNINNNYYNNCKQEQMNNNPIHEKCVTVKEYNYNNMNNNILVSNECKPMFLDNTYINNNNNNNIFNNENSSSNSSTSDEYNNNYPALYKPAWTISLEQLRNANKSISNNSNNNNNNNNNNYNNYNNVAKQYPSPISSPTYNSYYNF</sequence>
<evidence type="ECO:0000256" key="1">
    <source>
        <dbReference type="SAM" id="MobiDB-lite"/>
    </source>
</evidence>
<proteinExistence type="predicted"/>
<gene>
    <name evidence="2" type="ORF">LY90DRAFT_700800</name>
</gene>
<organism evidence="2 3">
    <name type="scientific">Neocallimastix californiae</name>
    <dbReference type="NCBI Taxonomy" id="1754190"/>
    <lineage>
        <taxon>Eukaryota</taxon>
        <taxon>Fungi</taxon>
        <taxon>Fungi incertae sedis</taxon>
        <taxon>Chytridiomycota</taxon>
        <taxon>Chytridiomycota incertae sedis</taxon>
        <taxon>Neocallimastigomycetes</taxon>
        <taxon>Neocallimastigales</taxon>
        <taxon>Neocallimastigaceae</taxon>
        <taxon>Neocallimastix</taxon>
    </lineage>
</organism>
<comment type="caution">
    <text evidence="2">The sequence shown here is derived from an EMBL/GenBank/DDBJ whole genome shotgun (WGS) entry which is preliminary data.</text>
</comment>
<evidence type="ECO:0000313" key="2">
    <source>
        <dbReference type="EMBL" id="ORY64714.1"/>
    </source>
</evidence>
<dbReference type="STRING" id="1754190.A0A1Y2E035"/>
<feature type="region of interest" description="Disordered" evidence="1">
    <location>
        <begin position="237"/>
        <end position="267"/>
    </location>
</feature>
<evidence type="ECO:0000313" key="3">
    <source>
        <dbReference type="Proteomes" id="UP000193920"/>
    </source>
</evidence>
<dbReference type="OrthoDB" id="2153050at2759"/>
<dbReference type="Proteomes" id="UP000193920">
    <property type="component" value="Unassembled WGS sequence"/>
</dbReference>
<keyword evidence="3" id="KW-1185">Reference proteome</keyword>
<protein>
    <submittedName>
        <fullName evidence="2">Uncharacterized protein</fullName>
    </submittedName>
</protein>
<dbReference type="AlphaFoldDB" id="A0A1Y2E035"/>
<name>A0A1Y2E035_9FUNG</name>
<reference evidence="2 3" key="1">
    <citation type="submission" date="2016-08" db="EMBL/GenBank/DDBJ databases">
        <title>A Parts List for Fungal Cellulosomes Revealed by Comparative Genomics.</title>
        <authorList>
            <consortium name="DOE Joint Genome Institute"/>
            <person name="Haitjema C.H."/>
            <person name="Gilmore S.P."/>
            <person name="Henske J.K."/>
            <person name="Solomon K.V."/>
            <person name="De Groot R."/>
            <person name="Kuo A."/>
            <person name="Mondo S.J."/>
            <person name="Salamov A.A."/>
            <person name="Labutti K."/>
            <person name="Zhao Z."/>
            <person name="Chiniquy J."/>
            <person name="Barry K."/>
            <person name="Brewer H.M."/>
            <person name="Purvine S.O."/>
            <person name="Wright A.T."/>
            <person name="Boxma B."/>
            <person name="Van Alen T."/>
            <person name="Hackstein J.H."/>
            <person name="Baker S.E."/>
            <person name="Grigoriev I.V."/>
            <person name="O'Malley M.A."/>
        </authorList>
    </citation>
    <scope>NUCLEOTIDE SEQUENCE [LARGE SCALE GENOMIC DNA]</scope>
    <source>
        <strain evidence="2 3">G1</strain>
    </source>
</reference>
<dbReference type="EMBL" id="MCOG01000053">
    <property type="protein sequence ID" value="ORY64714.1"/>
    <property type="molecule type" value="Genomic_DNA"/>
</dbReference>